<dbReference type="Gene3D" id="1.10.1000.11">
    <property type="entry name" value="Arf Nucleotide-binding Site Opener,domain 2"/>
    <property type="match status" value="1"/>
</dbReference>
<feature type="domain" description="SEC7" evidence="3">
    <location>
        <begin position="254"/>
        <end position="442"/>
    </location>
</feature>
<dbReference type="GO" id="GO:0005829">
    <property type="term" value="C:cytosol"/>
    <property type="evidence" value="ECO:0007669"/>
    <property type="project" value="UniProtKB-SubCell"/>
</dbReference>
<dbReference type="InterPro" id="IPR032691">
    <property type="entry name" value="Mon2/Sec7/BIG1-like_HUS"/>
</dbReference>
<organism evidence="4 5">
    <name type="scientific">Cymbomonas tetramitiformis</name>
    <dbReference type="NCBI Taxonomy" id="36881"/>
    <lineage>
        <taxon>Eukaryota</taxon>
        <taxon>Viridiplantae</taxon>
        <taxon>Chlorophyta</taxon>
        <taxon>Pyramimonadophyceae</taxon>
        <taxon>Pyramimonadales</taxon>
        <taxon>Pyramimonadaceae</taxon>
        <taxon>Cymbomonas</taxon>
    </lineage>
</organism>
<evidence type="ECO:0000256" key="1">
    <source>
        <dbReference type="ARBA" id="ARBA00004514"/>
    </source>
</evidence>
<dbReference type="InterPro" id="IPR035999">
    <property type="entry name" value="Sec7_dom_sf"/>
</dbReference>
<dbReference type="InterPro" id="IPR000904">
    <property type="entry name" value="Sec7_dom"/>
</dbReference>
<feature type="compositionally biased region" description="Basic and acidic residues" evidence="2">
    <location>
        <begin position="226"/>
        <end position="238"/>
    </location>
</feature>
<dbReference type="PANTHER" id="PTHR10663">
    <property type="entry name" value="GUANYL-NUCLEOTIDE EXCHANGE FACTOR"/>
    <property type="match status" value="1"/>
</dbReference>
<gene>
    <name evidence="4" type="ORF">CYMTET_31576</name>
</gene>
<dbReference type="InterPro" id="IPR023394">
    <property type="entry name" value="Sec7_C_sf"/>
</dbReference>
<dbReference type="SUPFAM" id="SSF48425">
    <property type="entry name" value="Sec7 domain"/>
    <property type="match status" value="1"/>
</dbReference>
<sequence>GDPAADLYLLQGKLLALDLLRSLLESVSRHGQANERFVRGLRQHLCLALLRNCLSPIPTVFQNVCVIFSSLVLHFRSTLKSELGVFFPLVALRPLEKADQVQDSTLQLAALQMLRRVCQEPQALVDLFVNYDCDLDAANLFERTLLALAQIAQGLQAIPTTSGATKSQQANITWMVRSSALQCLVAAMRSLTKWARRGGKGRTSSMDAGGDAPGGEGAALTAVKNSTEETPQKSKEMEAGEAAAGEAPMSEAELFEASKAKKVTLEMGMTLFNSSPVKAVRRLQASGVIGPAPEDVAAFLKATSGLSMNMIGEYLGHHEDEEIAVMHAYVDSMAFVDEGFDAALRIFLAGFRLPGEAQKIDRLMEKFAERYCKDNPRAFKSADTAYILAYAVIMLNTDAHNVMVDHKMTRDDFIAMNVASTIDQEEMDAEFLGGIYDRITTNEIVLKDGTGGKEEGSGHRGRLAQIIRLAIPWGSRTEANLVSQESEIVLQRTKDLFQNKGEQGKVFHHASHVAHARPMLEAVGWQVLAAFSSCFEATDDTQQATLCLEVRSPRDRASATRRRRALAGHGG</sequence>
<dbReference type="GO" id="GO:0005085">
    <property type="term" value="F:guanyl-nucleotide exchange factor activity"/>
    <property type="evidence" value="ECO:0007669"/>
    <property type="project" value="InterPro"/>
</dbReference>
<comment type="subcellular location">
    <subcellularLocation>
        <location evidence="1">Cytoplasm</location>
        <location evidence="1">Cytosol</location>
    </subcellularLocation>
</comment>
<dbReference type="EMBL" id="LGRX02018750">
    <property type="protein sequence ID" value="KAK3259427.1"/>
    <property type="molecule type" value="Genomic_DNA"/>
</dbReference>
<dbReference type="FunFam" id="1.10.1000.11:FF:000002">
    <property type="entry name" value="Cytohesin 1"/>
    <property type="match status" value="1"/>
</dbReference>
<dbReference type="CDD" id="cd00171">
    <property type="entry name" value="Sec7"/>
    <property type="match status" value="1"/>
</dbReference>
<evidence type="ECO:0000313" key="4">
    <source>
        <dbReference type="EMBL" id="KAK3259427.1"/>
    </source>
</evidence>
<feature type="non-terminal residue" evidence="4">
    <location>
        <position position="1"/>
    </location>
</feature>
<dbReference type="GO" id="GO:0005802">
    <property type="term" value="C:trans-Golgi network"/>
    <property type="evidence" value="ECO:0007669"/>
    <property type="project" value="TreeGrafter"/>
</dbReference>
<feature type="compositionally biased region" description="Low complexity" evidence="2">
    <location>
        <begin position="240"/>
        <end position="250"/>
    </location>
</feature>
<dbReference type="AlphaFoldDB" id="A0AAE0KSR6"/>
<accession>A0AAE0KSR6</accession>
<keyword evidence="5" id="KW-1185">Reference proteome</keyword>
<dbReference type="InterPro" id="IPR016024">
    <property type="entry name" value="ARM-type_fold"/>
</dbReference>
<feature type="region of interest" description="Disordered" evidence="2">
    <location>
        <begin position="196"/>
        <end position="250"/>
    </location>
</feature>
<dbReference type="Gene3D" id="1.10.220.20">
    <property type="match status" value="1"/>
</dbReference>
<dbReference type="Pfam" id="PF01369">
    <property type="entry name" value="Sec7"/>
    <property type="match status" value="1"/>
</dbReference>
<dbReference type="Pfam" id="PF12783">
    <property type="entry name" value="Sec7-like_HUS"/>
    <property type="match status" value="1"/>
</dbReference>
<dbReference type="GO" id="GO:0032012">
    <property type="term" value="P:regulation of ARF protein signal transduction"/>
    <property type="evidence" value="ECO:0007669"/>
    <property type="project" value="InterPro"/>
</dbReference>
<proteinExistence type="predicted"/>
<evidence type="ECO:0000313" key="5">
    <source>
        <dbReference type="Proteomes" id="UP001190700"/>
    </source>
</evidence>
<dbReference type="Proteomes" id="UP001190700">
    <property type="component" value="Unassembled WGS sequence"/>
</dbReference>
<evidence type="ECO:0000256" key="2">
    <source>
        <dbReference type="SAM" id="MobiDB-lite"/>
    </source>
</evidence>
<name>A0AAE0KSR6_9CHLO</name>
<dbReference type="SUPFAM" id="SSF48371">
    <property type="entry name" value="ARM repeat"/>
    <property type="match status" value="1"/>
</dbReference>
<dbReference type="FunFam" id="1.10.220.20:FF:000002">
    <property type="entry name" value="Brefeldin A-inhibited guanine nucleotide-exchange protein 1"/>
    <property type="match status" value="1"/>
</dbReference>
<comment type="caution">
    <text evidence="4">The sequence shown here is derived from an EMBL/GenBank/DDBJ whole genome shotgun (WGS) entry which is preliminary data.</text>
</comment>
<evidence type="ECO:0000259" key="3">
    <source>
        <dbReference type="PROSITE" id="PS50190"/>
    </source>
</evidence>
<protein>
    <recommendedName>
        <fullName evidence="3">SEC7 domain-containing protein</fullName>
    </recommendedName>
</protein>
<dbReference type="PANTHER" id="PTHR10663:SF375">
    <property type="entry name" value="LD29171P"/>
    <property type="match status" value="1"/>
</dbReference>
<dbReference type="SMART" id="SM00222">
    <property type="entry name" value="Sec7"/>
    <property type="match status" value="1"/>
</dbReference>
<reference evidence="4 5" key="1">
    <citation type="journal article" date="2015" name="Genome Biol. Evol.">
        <title>Comparative Genomics of a Bacterivorous Green Alga Reveals Evolutionary Causalities and Consequences of Phago-Mixotrophic Mode of Nutrition.</title>
        <authorList>
            <person name="Burns J.A."/>
            <person name="Paasch A."/>
            <person name="Narechania A."/>
            <person name="Kim E."/>
        </authorList>
    </citation>
    <scope>NUCLEOTIDE SEQUENCE [LARGE SCALE GENOMIC DNA]</scope>
    <source>
        <strain evidence="4 5">PLY_AMNH</strain>
    </source>
</reference>
<dbReference type="PROSITE" id="PS50190">
    <property type="entry name" value="SEC7"/>
    <property type="match status" value="1"/>
</dbReference>